<evidence type="ECO:0000313" key="1">
    <source>
        <dbReference type="EMBL" id="KAK0496583.1"/>
    </source>
</evidence>
<proteinExistence type="predicted"/>
<evidence type="ECO:0000313" key="2">
    <source>
        <dbReference type="Proteomes" id="UP001175228"/>
    </source>
</evidence>
<dbReference type="Proteomes" id="UP001175228">
    <property type="component" value="Unassembled WGS sequence"/>
</dbReference>
<organism evidence="1 2">
    <name type="scientific">Armillaria luteobubalina</name>
    <dbReference type="NCBI Taxonomy" id="153913"/>
    <lineage>
        <taxon>Eukaryota</taxon>
        <taxon>Fungi</taxon>
        <taxon>Dikarya</taxon>
        <taxon>Basidiomycota</taxon>
        <taxon>Agaricomycotina</taxon>
        <taxon>Agaricomycetes</taxon>
        <taxon>Agaricomycetidae</taxon>
        <taxon>Agaricales</taxon>
        <taxon>Marasmiineae</taxon>
        <taxon>Physalacriaceae</taxon>
        <taxon>Armillaria</taxon>
    </lineage>
</organism>
<accession>A0AA39Q7Y7</accession>
<sequence length="658" mass="74858">MSGLKTLDILLNPGDPGSSSIPVHRNIAPLLQSLAEHIDAYNVLLAPSSLYQPLEQFLTSLNHSSPPPICTTLSADNSTCNPNNLPYSSHILSPPRVALSYSPETLLLTRENIYLNRKTMLARLHIYDTFTGQGSKICPLVDEDLVEPHVAATREDILQRLLRDRENCLEIASPTADVFQLLQLQRYQQPEDMHERLKVLQQGYIDKVARCPGKVMFTYDDYEKPLLVCENYNPEDNWNHYIQYLDASLDIDYIEAIFTEDRTEAQRIEESALSLGYGPLAECTTVTNVSAKWVNCSFAHHDENGHLYQPEMKQISCDVRFSLYEPLEEFRISCPYILVTIKGIHKHPIPLLQRTPPSLCAELFDTFKRISDDIPDLTVHQFLHHPVVKSMLQQRFPNDPFAALSDVHVSLANRAHLRMYIQQARKAMFPEGALNLYHMQNKHYPVEAHYIRAILELDASNFSTHIEDEADLSSDGSPLLKIIVWCSAHVFSEIEKFVKQDTGESLSWHHLHASMIDDYDHGILQWMADAHKGQAKGIFVPVQFLKTSETLCEVSYVWSIQTGIGRLISFALKVEMLAIWIKNKVDSHFMLKAMCWELSFIPLDIWMSGEANDNLVESTHFNINLKGKSCTLVGGIETGQRFDSMKMATLRLLTLIVL</sequence>
<comment type="caution">
    <text evidence="1">The sequence shown here is derived from an EMBL/GenBank/DDBJ whole genome shotgun (WGS) entry which is preliminary data.</text>
</comment>
<reference evidence="1" key="1">
    <citation type="submission" date="2023-06" db="EMBL/GenBank/DDBJ databases">
        <authorList>
            <consortium name="Lawrence Berkeley National Laboratory"/>
            <person name="Ahrendt S."/>
            <person name="Sahu N."/>
            <person name="Indic B."/>
            <person name="Wong-Bajracharya J."/>
            <person name="Merenyi Z."/>
            <person name="Ke H.-M."/>
            <person name="Monk M."/>
            <person name="Kocsube S."/>
            <person name="Drula E."/>
            <person name="Lipzen A."/>
            <person name="Balint B."/>
            <person name="Henrissat B."/>
            <person name="Andreopoulos B."/>
            <person name="Martin F.M."/>
            <person name="Harder C.B."/>
            <person name="Rigling D."/>
            <person name="Ford K.L."/>
            <person name="Foster G.D."/>
            <person name="Pangilinan J."/>
            <person name="Papanicolaou A."/>
            <person name="Barry K."/>
            <person name="LaButti K."/>
            <person name="Viragh M."/>
            <person name="Koriabine M."/>
            <person name="Yan M."/>
            <person name="Riley R."/>
            <person name="Champramary S."/>
            <person name="Plett K.L."/>
            <person name="Tsai I.J."/>
            <person name="Slot J."/>
            <person name="Sipos G."/>
            <person name="Plett J."/>
            <person name="Nagy L.G."/>
            <person name="Grigoriev I.V."/>
        </authorList>
    </citation>
    <scope>NUCLEOTIDE SEQUENCE</scope>
    <source>
        <strain evidence="1">HWK02</strain>
    </source>
</reference>
<keyword evidence="2" id="KW-1185">Reference proteome</keyword>
<protein>
    <submittedName>
        <fullName evidence="1">Uncharacterized protein</fullName>
    </submittedName>
</protein>
<dbReference type="AlphaFoldDB" id="A0AA39Q7Y7"/>
<name>A0AA39Q7Y7_9AGAR</name>
<gene>
    <name evidence="1" type="ORF">EDD18DRAFT_1389033</name>
</gene>
<dbReference type="EMBL" id="JAUEPU010000015">
    <property type="protein sequence ID" value="KAK0496583.1"/>
    <property type="molecule type" value="Genomic_DNA"/>
</dbReference>